<evidence type="ECO:0000256" key="3">
    <source>
        <dbReference type="ARBA" id="ARBA00022448"/>
    </source>
</evidence>
<dbReference type="GO" id="GO:0038023">
    <property type="term" value="F:signaling receptor activity"/>
    <property type="evidence" value="ECO:0007669"/>
    <property type="project" value="InterPro"/>
</dbReference>
<dbReference type="AlphaFoldDB" id="A0A9P0KWG8"/>
<evidence type="ECO:0000256" key="8">
    <source>
        <dbReference type="ARBA" id="ARBA00023065"/>
    </source>
</evidence>
<dbReference type="Pfam" id="PF10613">
    <property type="entry name" value="Lig_chan-Glu_bd"/>
    <property type="match status" value="1"/>
</dbReference>
<feature type="site" description="Crucial to convey clamshell closure to channel opening" evidence="17">
    <location>
        <position position="666"/>
    </location>
</feature>
<feature type="chain" id="PRO_5040473333" evidence="20">
    <location>
        <begin position="18"/>
        <end position="818"/>
    </location>
</feature>
<keyword evidence="24" id="KW-1185">Reference proteome</keyword>
<evidence type="ECO:0000259" key="21">
    <source>
        <dbReference type="SMART" id="SM00079"/>
    </source>
</evidence>
<comment type="similarity">
    <text evidence="2">Belongs to the glutamate-gated ion channel (TC 1.A.10.1) family.</text>
</comment>
<dbReference type="FunFam" id="3.40.190.10:FF:000061">
    <property type="entry name" value="Glutamate receptor, ionotropic kainate"/>
    <property type="match status" value="1"/>
</dbReference>
<gene>
    <name evidence="23" type="ORF">ACAOBT_LOCUS15257</name>
</gene>
<dbReference type="Gene3D" id="3.40.50.2300">
    <property type="match status" value="2"/>
</dbReference>
<evidence type="ECO:0000256" key="18">
    <source>
        <dbReference type="PIRSR" id="PIRSR601508-3"/>
    </source>
</evidence>
<evidence type="ECO:0000256" key="1">
    <source>
        <dbReference type="ARBA" id="ARBA00004651"/>
    </source>
</evidence>
<evidence type="ECO:0000256" key="19">
    <source>
        <dbReference type="SAM" id="Phobius"/>
    </source>
</evidence>
<dbReference type="CDD" id="cd06382">
    <property type="entry name" value="PBP1_iGluR_Kainate"/>
    <property type="match status" value="1"/>
</dbReference>
<protein>
    <submittedName>
        <fullName evidence="23">Uncharacterized protein</fullName>
    </submittedName>
</protein>
<keyword evidence="11" id="KW-0325">Glycoprotein</keyword>
<dbReference type="PANTHER" id="PTHR18966">
    <property type="entry name" value="IONOTROPIC GLUTAMATE RECEPTOR"/>
    <property type="match status" value="1"/>
</dbReference>
<evidence type="ECO:0000256" key="17">
    <source>
        <dbReference type="PIRSR" id="PIRSR601508-2"/>
    </source>
</evidence>
<dbReference type="InterPro" id="IPR019594">
    <property type="entry name" value="Glu/Gly-bd"/>
</dbReference>
<keyword evidence="7" id="KW-0770">Synapse</keyword>
<dbReference type="Pfam" id="PF00060">
    <property type="entry name" value="Lig_chan"/>
    <property type="match status" value="1"/>
</dbReference>
<feature type="signal peptide" evidence="20">
    <location>
        <begin position="1"/>
        <end position="17"/>
    </location>
</feature>
<dbReference type="SMART" id="SM00918">
    <property type="entry name" value="Lig_chan-Glu_bd"/>
    <property type="match status" value="1"/>
</dbReference>
<feature type="site" description="Interaction with the cone snail toxin Con-ikot-ikot" evidence="17">
    <location>
        <position position="782"/>
    </location>
</feature>
<feature type="transmembrane region" description="Helical" evidence="19">
    <location>
        <begin position="562"/>
        <end position="583"/>
    </location>
</feature>
<sequence>MWGRITYLGMLIGFVLGEEITVNVGGLFEKSTAEEQQEAFVYAIEQVNARLADDPEAFKFAPMVKNEIDEDRPFNILKTTCDMLKTGVVAFLGPNSFNNINIVQSACDTKEIPHLITRWNNWPVRHGTEINFYPHPPLLARAYFDIVMQWGWETFTLLYEDDESLVRTMNLVEMAKEEGITVQIEQLDYEQTGNYRTALKKMKKSDQRFFVLDCSVDILQEVLSQLQQVGLMNDNYNYFITNLDAHTIDLSAYKYGGTNITGIRLVNPERELVQQVARELFAQSQEDDEQEEGEADELLDLFLATQMKTETALVVDAVNMFANTLNERKKESSVPVVNNSTHSFPCDEVNSWEHGLSVVNMLKSSSYEGVTGLTKFNTEGYRSEFELGVFFLKEGGIVEIGSWNSSKGLNLTSLPSQAFVDNEDSLRNQSFVVIITLTEPYGMLRNEIKPLLGNDRYEGFGIDLIQKLSEMEGFNYTFIVREDKKNGNFDPVTNKWTGMIGDLLERRADLAITDFTITSDREEAVDFTSPFMSLGISILFRKPENAPPSFFSFADPFAPDTWMALVVSFFVVSIALFVIGRLVPDEWTNPFPCVQEPEYLVNQFSFFNSVWFTTGSLMAQGSEIAPIAMSTRMVAGMWWFFCLIIVASYTANLAAFLATENPVELITDLESLYENKHGIKYGAKEGGATHRFFTTAEEGTLFRKVGQYMIDHPENVKENDEGVLRAVNEKYAFFMESTSIEYAVQRHCTLKQYGGLLDEKGYGIAMRKESFYRKRLSLAILKLQSSGVIDELKRKWWQERRGGGQCEVVYNDFLSGSS</sequence>
<dbReference type="SUPFAM" id="SSF53850">
    <property type="entry name" value="Periplasmic binding protein-like II"/>
    <property type="match status" value="1"/>
</dbReference>
<dbReference type="FunFam" id="3.40.190.10:FF:000178">
    <property type="entry name" value="Glutamate receptor subunit"/>
    <property type="match status" value="1"/>
</dbReference>
<evidence type="ECO:0000256" key="2">
    <source>
        <dbReference type="ARBA" id="ARBA00008685"/>
    </source>
</evidence>
<keyword evidence="10" id="KW-0675">Receptor</keyword>
<proteinExistence type="inferred from homology"/>
<keyword evidence="8" id="KW-0406">Ion transport</keyword>
<organism evidence="23 24">
    <name type="scientific">Acanthoscelides obtectus</name>
    <name type="common">Bean weevil</name>
    <name type="synonym">Bruchus obtectus</name>
    <dbReference type="NCBI Taxonomy" id="200917"/>
    <lineage>
        <taxon>Eukaryota</taxon>
        <taxon>Metazoa</taxon>
        <taxon>Ecdysozoa</taxon>
        <taxon>Arthropoda</taxon>
        <taxon>Hexapoda</taxon>
        <taxon>Insecta</taxon>
        <taxon>Pterygota</taxon>
        <taxon>Neoptera</taxon>
        <taxon>Endopterygota</taxon>
        <taxon>Coleoptera</taxon>
        <taxon>Polyphaga</taxon>
        <taxon>Cucujiformia</taxon>
        <taxon>Chrysomeloidea</taxon>
        <taxon>Chrysomelidae</taxon>
        <taxon>Bruchinae</taxon>
        <taxon>Bruchini</taxon>
        <taxon>Acanthoscelides</taxon>
    </lineage>
</organism>
<keyword evidence="3" id="KW-0813">Transport</keyword>
<keyword evidence="9 19" id="KW-0472">Membrane</keyword>
<dbReference type="InterPro" id="IPR001320">
    <property type="entry name" value="Iontro_rcpt_C"/>
</dbReference>
<dbReference type="Pfam" id="PF01094">
    <property type="entry name" value="ANF_receptor"/>
    <property type="match status" value="1"/>
</dbReference>
<dbReference type="SUPFAM" id="SSF53822">
    <property type="entry name" value="Periplasmic binding protein-like I"/>
    <property type="match status" value="1"/>
</dbReference>
<keyword evidence="20" id="KW-0732">Signal</keyword>
<evidence type="ECO:0000256" key="9">
    <source>
        <dbReference type="ARBA" id="ARBA00023136"/>
    </source>
</evidence>
<feature type="binding site" evidence="16">
    <location>
        <position position="689"/>
    </location>
    <ligand>
        <name>L-glutamate</name>
        <dbReference type="ChEBI" id="CHEBI:29985"/>
    </ligand>
</feature>
<dbReference type="Gene3D" id="1.10.287.70">
    <property type="match status" value="1"/>
</dbReference>
<evidence type="ECO:0000259" key="22">
    <source>
        <dbReference type="SMART" id="SM00918"/>
    </source>
</evidence>
<keyword evidence="18" id="KW-1015">Disulfide bond</keyword>
<dbReference type="InterPro" id="IPR001508">
    <property type="entry name" value="Iono_Glu_rcpt_met"/>
</dbReference>
<evidence type="ECO:0000256" key="6">
    <source>
        <dbReference type="ARBA" id="ARBA00022989"/>
    </source>
</evidence>
<evidence type="ECO:0000256" key="16">
    <source>
        <dbReference type="PIRSR" id="PIRSR601508-1"/>
    </source>
</evidence>
<dbReference type="SMART" id="SM00079">
    <property type="entry name" value="PBPe"/>
    <property type="match status" value="1"/>
</dbReference>
<dbReference type="FunFam" id="1.10.287.70:FF:000105">
    <property type="entry name" value="Eye-enriched kainate receptor, isoform A"/>
    <property type="match status" value="1"/>
</dbReference>
<feature type="disulfide bond" evidence="18">
    <location>
        <begin position="748"/>
        <end position="806"/>
    </location>
</feature>
<dbReference type="InterPro" id="IPR001828">
    <property type="entry name" value="ANF_lig-bd_rcpt"/>
</dbReference>
<dbReference type="InterPro" id="IPR028082">
    <property type="entry name" value="Peripla_BP_I"/>
</dbReference>
<evidence type="ECO:0000256" key="20">
    <source>
        <dbReference type="SAM" id="SignalP"/>
    </source>
</evidence>
<feature type="transmembrane region" description="Helical" evidence="19">
    <location>
        <begin position="638"/>
        <end position="658"/>
    </location>
</feature>
<keyword evidence="14" id="KW-0407">Ion channel</keyword>
<evidence type="ECO:0000313" key="23">
    <source>
        <dbReference type="EMBL" id="CAH1982888.1"/>
    </source>
</evidence>
<feature type="binding site" evidence="16">
    <location>
        <position position="736"/>
    </location>
    <ligand>
        <name>L-glutamate</name>
        <dbReference type="ChEBI" id="CHEBI:29985"/>
    </ligand>
</feature>
<keyword evidence="5 19" id="KW-0812">Transmembrane</keyword>
<feature type="binding site" evidence="16">
    <location>
        <position position="516"/>
    </location>
    <ligand>
        <name>L-glutamate</name>
        <dbReference type="ChEBI" id="CHEBI:29985"/>
    </ligand>
</feature>
<evidence type="ECO:0000256" key="5">
    <source>
        <dbReference type="ARBA" id="ARBA00022692"/>
    </source>
</evidence>
<evidence type="ECO:0000256" key="10">
    <source>
        <dbReference type="ARBA" id="ARBA00023170"/>
    </source>
</evidence>
<evidence type="ECO:0000256" key="14">
    <source>
        <dbReference type="ARBA" id="ARBA00023303"/>
    </source>
</evidence>
<evidence type="ECO:0000313" key="24">
    <source>
        <dbReference type="Proteomes" id="UP001152888"/>
    </source>
</evidence>
<evidence type="ECO:0000256" key="13">
    <source>
        <dbReference type="ARBA" id="ARBA00023286"/>
    </source>
</evidence>
<name>A0A9P0KWG8_ACAOB</name>
<dbReference type="EMBL" id="CAKOFQ010006928">
    <property type="protein sequence ID" value="CAH1982888.1"/>
    <property type="molecule type" value="Genomic_DNA"/>
</dbReference>
<feature type="domain" description="Ionotropic glutamate receptor L-glutamate and glycine-binding" evidence="22">
    <location>
        <begin position="440"/>
        <end position="505"/>
    </location>
</feature>
<keyword evidence="4" id="KW-1003">Cell membrane</keyword>
<keyword evidence="12" id="KW-0628">Postsynaptic cell membrane</keyword>
<keyword evidence="6 19" id="KW-1133">Transmembrane helix</keyword>
<dbReference type="OrthoDB" id="5984008at2759"/>
<accession>A0A9P0KWG8</accession>
<dbReference type="GO" id="GO:0045211">
    <property type="term" value="C:postsynaptic membrane"/>
    <property type="evidence" value="ECO:0007669"/>
    <property type="project" value="UniProtKB-SubCell"/>
</dbReference>
<evidence type="ECO:0000256" key="7">
    <source>
        <dbReference type="ARBA" id="ARBA00023018"/>
    </source>
</evidence>
<comment type="caution">
    <text evidence="23">The sequence shown here is derived from an EMBL/GenBank/DDBJ whole genome shotgun (WGS) entry which is preliminary data.</text>
</comment>
<evidence type="ECO:0000256" key="15">
    <source>
        <dbReference type="ARBA" id="ARBA00034100"/>
    </source>
</evidence>
<dbReference type="Gene3D" id="3.40.190.10">
    <property type="entry name" value="Periplasmic binding protein-like II"/>
    <property type="match status" value="2"/>
</dbReference>
<dbReference type="PRINTS" id="PR00177">
    <property type="entry name" value="NMDARECEPTOR"/>
</dbReference>
<evidence type="ECO:0000256" key="4">
    <source>
        <dbReference type="ARBA" id="ARBA00022475"/>
    </source>
</evidence>
<dbReference type="InterPro" id="IPR015683">
    <property type="entry name" value="Ionotropic_Glu_rcpt"/>
</dbReference>
<reference evidence="23" key="1">
    <citation type="submission" date="2022-03" db="EMBL/GenBank/DDBJ databases">
        <authorList>
            <person name="Sayadi A."/>
        </authorList>
    </citation>
    <scope>NUCLEOTIDE SEQUENCE</scope>
</reference>
<dbReference type="GO" id="GO:0015276">
    <property type="term" value="F:ligand-gated monoatomic ion channel activity"/>
    <property type="evidence" value="ECO:0007669"/>
    <property type="project" value="InterPro"/>
</dbReference>
<feature type="domain" description="Ionotropic glutamate receptor C-terminal" evidence="21">
    <location>
        <begin position="432"/>
        <end position="799"/>
    </location>
</feature>
<evidence type="ECO:0000256" key="11">
    <source>
        <dbReference type="ARBA" id="ARBA00023180"/>
    </source>
</evidence>
<dbReference type="Proteomes" id="UP001152888">
    <property type="component" value="Unassembled WGS sequence"/>
</dbReference>
<keyword evidence="13" id="KW-1071">Ligand-gated ion channel</keyword>
<feature type="binding site" evidence="16">
    <location>
        <position position="521"/>
    </location>
    <ligand>
        <name>L-glutamate</name>
        <dbReference type="ChEBI" id="CHEBI:29985"/>
    </ligand>
</feature>
<evidence type="ECO:0000256" key="12">
    <source>
        <dbReference type="ARBA" id="ARBA00023257"/>
    </source>
</evidence>
<comment type="subcellular location">
    <subcellularLocation>
        <location evidence="1">Cell membrane</location>
        <topology evidence="1">Multi-pass membrane protein</topology>
    </subcellularLocation>
    <subcellularLocation>
        <location evidence="15">Postsynaptic cell membrane</location>
    </subcellularLocation>
</comment>